<comment type="caution">
    <text evidence="3">Lacks conserved residue(s) required for the propagation of feature annotation.</text>
</comment>
<protein>
    <recommendedName>
        <fullName evidence="4">Urease domain-containing protein</fullName>
    </recommendedName>
</protein>
<name>A0A0C3DUH0_9AGAM</name>
<evidence type="ECO:0000256" key="1">
    <source>
        <dbReference type="ARBA" id="ARBA00022723"/>
    </source>
</evidence>
<dbReference type="UniPathway" id="UPA00258">
    <property type="reaction ID" value="UER00370"/>
</dbReference>
<keyword evidence="6" id="KW-1185">Reference proteome</keyword>
<keyword evidence="2" id="KW-0378">Hydrolase</keyword>
<dbReference type="GO" id="GO:0016151">
    <property type="term" value="F:nickel cation binding"/>
    <property type="evidence" value="ECO:0007669"/>
    <property type="project" value="InterPro"/>
</dbReference>
<dbReference type="InterPro" id="IPR017951">
    <property type="entry name" value="Urease_asu_c"/>
</dbReference>
<evidence type="ECO:0000259" key="4">
    <source>
        <dbReference type="PROSITE" id="PS51368"/>
    </source>
</evidence>
<dbReference type="PANTHER" id="PTHR33569:SF1">
    <property type="entry name" value="UREASE"/>
    <property type="match status" value="1"/>
</dbReference>
<reference evidence="6" key="2">
    <citation type="submission" date="2015-01" db="EMBL/GenBank/DDBJ databases">
        <title>Evolutionary Origins and Diversification of the Mycorrhizal Mutualists.</title>
        <authorList>
            <consortium name="DOE Joint Genome Institute"/>
            <consortium name="Mycorrhizal Genomics Consortium"/>
            <person name="Kohler A."/>
            <person name="Kuo A."/>
            <person name="Nagy L.G."/>
            <person name="Floudas D."/>
            <person name="Copeland A."/>
            <person name="Barry K.W."/>
            <person name="Cichocki N."/>
            <person name="Veneault-Fourrey C."/>
            <person name="LaButti K."/>
            <person name="Lindquist E.A."/>
            <person name="Lipzen A."/>
            <person name="Lundell T."/>
            <person name="Morin E."/>
            <person name="Murat C."/>
            <person name="Riley R."/>
            <person name="Ohm R."/>
            <person name="Sun H."/>
            <person name="Tunlid A."/>
            <person name="Henrissat B."/>
            <person name="Grigoriev I.V."/>
            <person name="Hibbett D.S."/>
            <person name="Martin F."/>
        </authorList>
    </citation>
    <scope>NUCLEOTIDE SEQUENCE [LARGE SCALE GENOMIC DNA]</scope>
    <source>
        <strain evidence="6">Foug A</strain>
    </source>
</reference>
<sequence>LDLVITNAVVVGWTGVYKADIGVRDGIIVGTGKAGNPDDLDCVDPCLVIGSSAEVIAGGKLIITAHAIDTYVLYLSTACPRSPRGTATMIRGGTGPSTGTNATTCTSSLFYIQHMLAATDGLPMNFAFTGKGDQELRRWKRLVRRT</sequence>
<feature type="domain" description="Urease" evidence="4">
    <location>
        <begin position="85"/>
        <end position="132"/>
    </location>
</feature>
<organism evidence="5 6">
    <name type="scientific">Scleroderma citrinum Foug A</name>
    <dbReference type="NCBI Taxonomy" id="1036808"/>
    <lineage>
        <taxon>Eukaryota</taxon>
        <taxon>Fungi</taxon>
        <taxon>Dikarya</taxon>
        <taxon>Basidiomycota</taxon>
        <taxon>Agaricomycotina</taxon>
        <taxon>Agaricomycetes</taxon>
        <taxon>Agaricomycetidae</taxon>
        <taxon>Boletales</taxon>
        <taxon>Sclerodermatineae</taxon>
        <taxon>Sclerodermataceae</taxon>
        <taxon>Scleroderma</taxon>
    </lineage>
</organism>
<proteinExistence type="predicted"/>
<evidence type="ECO:0000256" key="3">
    <source>
        <dbReference type="PROSITE-ProRule" id="PRU00700"/>
    </source>
</evidence>
<dbReference type="Proteomes" id="UP000053989">
    <property type="component" value="Unassembled WGS sequence"/>
</dbReference>
<dbReference type="InterPro" id="IPR011612">
    <property type="entry name" value="Urease_alpha_N_dom"/>
</dbReference>
<reference evidence="5 6" key="1">
    <citation type="submission" date="2014-04" db="EMBL/GenBank/DDBJ databases">
        <authorList>
            <consortium name="DOE Joint Genome Institute"/>
            <person name="Kuo A."/>
            <person name="Kohler A."/>
            <person name="Nagy L.G."/>
            <person name="Floudas D."/>
            <person name="Copeland A."/>
            <person name="Barry K.W."/>
            <person name="Cichocki N."/>
            <person name="Veneault-Fourrey C."/>
            <person name="LaButti K."/>
            <person name="Lindquist E.A."/>
            <person name="Lipzen A."/>
            <person name="Lundell T."/>
            <person name="Morin E."/>
            <person name="Murat C."/>
            <person name="Sun H."/>
            <person name="Tunlid A."/>
            <person name="Henrissat B."/>
            <person name="Grigoriev I.V."/>
            <person name="Hibbett D.S."/>
            <person name="Martin F."/>
            <person name="Nordberg H.P."/>
            <person name="Cantor M.N."/>
            <person name="Hua S.X."/>
        </authorList>
    </citation>
    <scope>NUCLEOTIDE SEQUENCE [LARGE SCALE GENOMIC DNA]</scope>
    <source>
        <strain evidence="5 6">Foug A</strain>
    </source>
</reference>
<dbReference type="InterPro" id="IPR011059">
    <property type="entry name" value="Metal-dep_hydrolase_composite"/>
</dbReference>
<evidence type="ECO:0000313" key="5">
    <source>
        <dbReference type="EMBL" id="KIM59834.1"/>
    </source>
</evidence>
<dbReference type="AlphaFoldDB" id="A0A0C3DUH0"/>
<dbReference type="SUPFAM" id="SSF51338">
    <property type="entry name" value="Composite domain of metallo-dependent hydrolases"/>
    <property type="match status" value="1"/>
</dbReference>
<dbReference type="PROSITE" id="PS51368">
    <property type="entry name" value="UREASE_3"/>
    <property type="match status" value="1"/>
</dbReference>
<dbReference type="SUPFAM" id="SSF51556">
    <property type="entry name" value="Metallo-dependent hydrolases"/>
    <property type="match status" value="1"/>
</dbReference>
<dbReference type="EMBL" id="KN822069">
    <property type="protein sequence ID" value="KIM59834.1"/>
    <property type="molecule type" value="Genomic_DNA"/>
</dbReference>
<dbReference type="OrthoDB" id="1708534at2759"/>
<evidence type="ECO:0000256" key="2">
    <source>
        <dbReference type="ARBA" id="ARBA00022801"/>
    </source>
</evidence>
<dbReference type="Gene3D" id="2.30.40.10">
    <property type="entry name" value="Urease, subunit C, domain 1"/>
    <property type="match status" value="1"/>
</dbReference>
<gene>
    <name evidence="5" type="ORF">SCLCIDRAFT_1217469</name>
</gene>
<feature type="non-terminal residue" evidence="5">
    <location>
        <position position="1"/>
    </location>
</feature>
<keyword evidence="1" id="KW-0479">Metal-binding</keyword>
<dbReference type="STRING" id="1036808.A0A0C3DUH0"/>
<accession>A0A0C3DUH0</accession>
<dbReference type="HOGENOM" id="CLU_1781979_0_0_1"/>
<dbReference type="InParanoid" id="A0A0C3DUH0"/>
<dbReference type="InterPro" id="IPR032466">
    <property type="entry name" value="Metal_Hydrolase"/>
</dbReference>
<dbReference type="PANTHER" id="PTHR33569">
    <property type="entry name" value="UREASE"/>
    <property type="match status" value="1"/>
</dbReference>
<dbReference type="Pfam" id="PF00449">
    <property type="entry name" value="Urease_alpha"/>
    <property type="match status" value="1"/>
</dbReference>
<dbReference type="GO" id="GO:0043419">
    <property type="term" value="P:urea catabolic process"/>
    <property type="evidence" value="ECO:0007669"/>
    <property type="project" value="UniProtKB-UniPathway"/>
</dbReference>
<dbReference type="GO" id="GO:0009039">
    <property type="term" value="F:urease activity"/>
    <property type="evidence" value="ECO:0007669"/>
    <property type="project" value="InterPro"/>
</dbReference>
<evidence type="ECO:0000313" key="6">
    <source>
        <dbReference type="Proteomes" id="UP000053989"/>
    </source>
</evidence>
<dbReference type="InterPro" id="IPR050069">
    <property type="entry name" value="Urease_subunit"/>
</dbReference>